<accession>A0A7C3YQE6</accession>
<keyword evidence="1" id="KW-0812">Transmembrane</keyword>
<dbReference type="PANTHER" id="PTHR35337:SF1">
    <property type="entry name" value="SLR1478 PROTEIN"/>
    <property type="match status" value="1"/>
</dbReference>
<evidence type="ECO:0000256" key="1">
    <source>
        <dbReference type="SAM" id="Phobius"/>
    </source>
</evidence>
<dbReference type="EMBL" id="DTPI01000031">
    <property type="protein sequence ID" value="HGE66584.1"/>
    <property type="molecule type" value="Genomic_DNA"/>
</dbReference>
<evidence type="ECO:0000313" key="3">
    <source>
        <dbReference type="EMBL" id="HGU59550.1"/>
    </source>
</evidence>
<evidence type="ECO:0000313" key="2">
    <source>
        <dbReference type="EMBL" id="HGE66584.1"/>
    </source>
</evidence>
<dbReference type="PANTHER" id="PTHR35337">
    <property type="entry name" value="SLR1478 PROTEIN"/>
    <property type="match status" value="1"/>
</dbReference>
<sequence length="178" mass="20081">MKGLTTITVVFILSLFLGYLFGSTYEQQANDLINEVFSSFRFVKEWESYKVFLFILINNATKVFMAMILGILFGIVPVFFVLLNGFLIGCVVSVLGKKMGIWVILALLPHGILEIPAVLLGCAYGFELGILFYRKIRKSYSDLNYAILSNMKKFLKIPLPLLIVAAFVETYITPLFVP</sequence>
<organism evidence="2">
    <name type="scientific">Geoglobus ahangari</name>
    <dbReference type="NCBI Taxonomy" id="113653"/>
    <lineage>
        <taxon>Archaea</taxon>
        <taxon>Methanobacteriati</taxon>
        <taxon>Methanobacteriota</taxon>
        <taxon>Archaeoglobi</taxon>
        <taxon>Archaeoglobales</taxon>
        <taxon>Archaeoglobaceae</taxon>
        <taxon>Geoglobus</taxon>
    </lineage>
</organism>
<reference evidence="2" key="1">
    <citation type="journal article" date="2020" name="mSystems">
        <title>Genome- and Community-Level Interaction Insights into Carbon Utilization and Element Cycling Functions of Hydrothermarchaeota in Hydrothermal Sediment.</title>
        <authorList>
            <person name="Zhou Z."/>
            <person name="Liu Y."/>
            <person name="Xu W."/>
            <person name="Pan J."/>
            <person name="Luo Z.H."/>
            <person name="Li M."/>
        </authorList>
    </citation>
    <scope>NUCLEOTIDE SEQUENCE [LARGE SCALE GENOMIC DNA]</scope>
    <source>
        <strain evidence="3">SpSt-62</strain>
        <strain evidence="2">SpSt-97</strain>
    </source>
</reference>
<proteinExistence type="predicted"/>
<keyword evidence="1" id="KW-1133">Transmembrane helix</keyword>
<dbReference type="AlphaFoldDB" id="A0A7C3YQE6"/>
<keyword evidence="1" id="KW-0472">Membrane</keyword>
<dbReference type="EMBL" id="DTAK01000038">
    <property type="protein sequence ID" value="HGU59550.1"/>
    <property type="molecule type" value="Genomic_DNA"/>
</dbReference>
<dbReference type="InterPro" id="IPR002798">
    <property type="entry name" value="SpoIIM-like"/>
</dbReference>
<feature type="transmembrane region" description="Helical" evidence="1">
    <location>
        <begin position="71"/>
        <end position="95"/>
    </location>
</feature>
<feature type="transmembrane region" description="Helical" evidence="1">
    <location>
        <begin position="101"/>
        <end position="133"/>
    </location>
</feature>
<dbReference type="Pfam" id="PF01944">
    <property type="entry name" value="SpoIIM"/>
    <property type="match status" value="1"/>
</dbReference>
<name>A0A7C3YQE6_9EURY</name>
<protein>
    <submittedName>
        <fullName evidence="2">Stage II sporulation protein M</fullName>
    </submittedName>
</protein>
<gene>
    <name evidence="3" type="ORF">ENT89_05185</name>
    <name evidence="2" type="ORF">ENX77_05645</name>
</gene>
<comment type="caution">
    <text evidence="2">The sequence shown here is derived from an EMBL/GenBank/DDBJ whole genome shotgun (WGS) entry which is preliminary data.</text>
</comment>
<feature type="transmembrane region" description="Helical" evidence="1">
    <location>
        <begin position="154"/>
        <end position="177"/>
    </location>
</feature>